<organism evidence="1">
    <name type="scientific">Pongo abelii</name>
    <name type="common">Sumatran orangutan</name>
    <name type="synonym">Pongo pygmaeus abelii</name>
    <dbReference type="NCBI Taxonomy" id="9601"/>
    <lineage>
        <taxon>Eukaryota</taxon>
        <taxon>Metazoa</taxon>
        <taxon>Chordata</taxon>
        <taxon>Craniata</taxon>
        <taxon>Vertebrata</taxon>
        <taxon>Euteleostomi</taxon>
        <taxon>Mammalia</taxon>
        <taxon>Eutheria</taxon>
        <taxon>Euarchontoglires</taxon>
        <taxon>Primates</taxon>
        <taxon>Haplorrhini</taxon>
        <taxon>Catarrhini</taxon>
        <taxon>Hominidae</taxon>
        <taxon>Pongo</taxon>
    </lineage>
</organism>
<dbReference type="EMBL" id="NDHI03003419">
    <property type="protein sequence ID" value="PNJ57717.1"/>
    <property type="molecule type" value="Genomic_DNA"/>
</dbReference>
<proteinExistence type="predicted"/>
<reference evidence="1" key="1">
    <citation type="submission" date="2017-12" db="EMBL/GenBank/DDBJ databases">
        <title>High-resolution comparative analysis of great ape genomes.</title>
        <authorList>
            <person name="Pollen A."/>
            <person name="Hastie A."/>
            <person name="Hormozdiari F."/>
            <person name="Dougherty M."/>
            <person name="Liu R."/>
            <person name="Chaisson M."/>
            <person name="Hoppe E."/>
            <person name="Hill C."/>
            <person name="Pang A."/>
            <person name="Hillier L."/>
            <person name="Baker C."/>
            <person name="Armstrong J."/>
            <person name="Shendure J."/>
            <person name="Paten B."/>
            <person name="Wilson R."/>
            <person name="Chao H."/>
            <person name="Schneider V."/>
            <person name="Ventura M."/>
            <person name="Kronenberg Z."/>
            <person name="Murali S."/>
            <person name="Gordon D."/>
            <person name="Cantsilieris S."/>
            <person name="Munson K."/>
            <person name="Nelson B."/>
            <person name="Raja A."/>
            <person name="Underwood J."/>
            <person name="Diekhans M."/>
            <person name="Fiddes I."/>
            <person name="Haussler D."/>
            <person name="Eichler E."/>
        </authorList>
    </citation>
    <scope>NUCLEOTIDE SEQUENCE [LARGE SCALE GENOMIC DNA]</scope>
    <source>
        <strain evidence="1">Susie</strain>
    </source>
</reference>
<feature type="non-terminal residue" evidence="1">
    <location>
        <position position="1"/>
    </location>
</feature>
<dbReference type="AlphaFoldDB" id="A0A2J8VJQ1"/>
<feature type="non-terminal residue" evidence="1">
    <location>
        <position position="34"/>
    </location>
</feature>
<name>A0A2J8VJQ1_PONAB</name>
<evidence type="ECO:0000313" key="1">
    <source>
        <dbReference type="EMBL" id="PNJ57717.1"/>
    </source>
</evidence>
<gene>
    <name evidence="1" type="ORF">CR201_G0018702</name>
</gene>
<protein>
    <submittedName>
        <fullName evidence="1">MROH8 isoform 7</fullName>
    </submittedName>
</protein>
<sequence length="34" mass="3924">VRQEVFVTIADLSYQDVHLLFGSEDRAELFSLII</sequence>
<accession>A0A2J8VJQ1</accession>
<comment type="caution">
    <text evidence="1">The sequence shown here is derived from an EMBL/GenBank/DDBJ whole genome shotgun (WGS) entry which is preliminary data.</text>
</comment>